<feature type="transmembrane region" description="Helical" evidence="1">
    <location>
        <begin position="60"/>
        <end position="81"/>
    </location>
</feature>
<keyword evidence="1" id="KW-0472">Membrane</keyword>
<dbReference type="EMBL" id="JBFXLT010000113">
    <property type="protein sequence ID" value="KAL2808414.1"/>
    <property type="molecule type" value="Genomic_DNA"/>
</dbReference>
<evidence type="ECO:0000256" key="1">
    <source>
        <dbReference type="SAM" id="Phobius"/>
    </source>
</evidence>
<proteinExistence type="predicted"/>
<dbReference type="Proteomes" id="UP001610334">
    <property type="component" value="Unassembled WGS sequence"/>
</dbReference>
<evidence type="ECO:0000313" key="3">
    <source>
        <dbReference type="Proteomes" id="UP001610334"/>
    </source>
</evidence>
<sequence length="94" mass="10794">MSAHKPCLRAFHEYKKQEESSRTETPPHLKPFLNVTFHPIPFFEPTLSPSAKDYDSSHLLLIRAGAFWLIMNTVPMGGLVVEMPDEAERKNWSL</sequence>
<comment type="caution">
    <text evidence="2">The sequence shown here is derived from an EMBL/GenBank/DDBJ whole genome shotgun (WGS) entry which is preliminary data.</text>
</comment>
<evidence type="ECO:0000313" key="2">
    <source>
        <dbReference type="EMBL" id="KAL2808414.1"/>
    </source>
</evidence>
<accession>A0ABR4GZ34</accession>
<reference evidence="2 3" key="1">
    <citation type="submission" date="2024-07" db="EMBL/GenBank/DDBJ databases">
        <title>Section-level genome sequencing and comparative genomics of Aspergillus sections Usti and Cavernicolus.</title>
        <authorList>
            <consortium name="Lawrence Berkeley National Laboratory"/>
            <person name="Nybo J.L."/>
            <person name="Vesth T.C."/>
            <person name="Theobald S."/>
            <person name="Frisvad J.C."/>
            <person name="Larsen T.O."/>
            <person name="Kjaerboelling I."/>
            <person name="Rothschild-Mancinelli K."/>
            <person name="Lyhne E.K."/>
            <person name="Kogle M.E."/>
            <person name="Barry K."/>
            <person name="Clum A."/>
            <person name="Na H."/>
            <person name="Ledsgaard L."/>
            <person name="Lin J."/>
            <person name="Lipzen A."/>
            <person name="Kuo A."/>
            <person name="Riley R."/>
            <person name="Mondo S."/>
            <person name="Labutti K."/>
            <person name="Haridas S."/>
            <person name="Pangalinan J."/>
            <person name="Salamov A.A."/>
            <person name="Simmons B.A."/>
            <person name="Magnuson J.K."/>
            <person name="Chen J."/>
            <person name="Drula E."/>
            <person name="Henrissat B."/>
            <person name="Wiebenga A."/>
            <person name="Lubbers R.J."/>
            <person name="Gomes A.C."/>
            <person name="Makela M.R."/>
            <person name="Stajich J."/>
            <person name="Grigoriev I.V."/>
            <person name="Mortensen U.H."/>
            <person name="De Vries R.P."/>
            <person name="Baker S.E."/>
            <person name="Andersen M.R."/>
        </authorList>
    </citation>
    <scope>NUCLEOTIDE SEQUENCE [LARGE SCALE GENOMIC DNA]</scope>
    <source>
        <strain evidence="2 3">CBS 588.65</strain>
    </source>
</reference>
<gene>
    <name evidence="2" type="ORF">BJX63DRAFT_436161</name>
</gene>
<protein>
    <submittedName>
        <fullName evidence="2">Uncharacterized protein</fullName>
    </submittedName>
</protein>
<name>A0ABR4GZ34_9EURO</name>
<keyword evidence="1" id="KW-1133">Transmembrane helix</keyword>
<keyword evidence="3" id="KW-1185">Reference proteome</keyword>
<keyword evidence="1" id="KW-0812">Transmembrane</keyword>
<organism evidence="2 3">
    <name type="scientific">Aspergillus granulosus</name>
    <dbReference type="NCBI Taxonomy" id="176169"/>
    <lineage>
        <taxon>Eukaryota</taxon>
        <taxon>Fungi</taxon>
        <taxon>Dikarya</taxon>
        <taxon>Ascomycota</taxon>
        <taxon>Pezizomycotina</taxon>
        <taxon>Eurotiomycetes</taxon>
        <taxon>Eurotiomycetidae</taxon>
        <taxon>Eurotiales</taxon>
        <taxon>Aspergillaceae</taxon>
        <taxon>Aspergillus</taxon>
        <taxon>Aspergillus subgen. Nidulantes</taxon>
    </lineage>
</organism>